<dbReference type="GO" id="GO:0005524">
    <property type="term" value="F:ATP binding"/>
    <property type="evidence" value="ECO:0007669"/>
    <property type="project" value="UniProtKB-KW"/>
</dbReference>
<keyword evidence="10" id="KW-0238">DNA-binding</keyword>
<dbReference type="GO" id="GO:0043565">
    <property type="term" value="F:sequence-specific DNA binding"/>
    <property type="evidence" value="ECO:0007669"/>
    <property type="project" value="InterPro"/>
</dbReference>
<evidence type="ECO:0000256" key="14">
    <source>
        <dbReference type="ARBA" id="ARBA00029881"/>
    </source>
</evidence>
<evidence type="ECO:0000259" key="18">
    <source>
        <dbReference type="PROSITE" id="PS50110"/>
    </source>
</evidence>
<keyword evidence="12" id="KW-0804">Transcription</keyword>
<evidence type="ECO:0000313" key="20">
    <source>
        <dbReference type="Proteomes" id="UP000316095"/>
    </source>
</evidence>
<dbReference type="CDD" id="cd00009">
    <property type="entry name" value="AAA"/>
    <property type="match status" value="1"/>
</dbReference>
<keyword evidence="11" id="KW-0010">Activator</keyword>
<keyword evidence="20" id="KW-1185">Reference proteome</keyword>
<evidence type="ECO:0000256" key="16">
    <source>
        <dbReference type="PROSITE-ProRule" id="PRU00169"/>
    </source>
</evidence>
<evidence type="ECO:0000256" key="9">
    <source>
        <dbReference type="ARBA" id="ARBA00023015"/>
    </source>
</evidence>
<dbReference type="InterPro" id="IPR003593">
    <property type="entry name" value="AAA+_ATPase"/>
</dbReference>
<keyword evidence="9" id="KW-0805">Transcription regulation</keyword>
<protein>
    <recommendedName>
        <fullName evidence="2">DNA-binding transcriptional regulator NtrC</fullName>
    </recommendedName>
    <alternativeName>
        <fullName evidence="14">Nitrogen regulation protein NR(I)</fullName>
    </alternativeName>
    <alternativeName>
        <fullName evidence="15">Nitrogen regulator I</fullName>
    </alternativeName>
</protein>
<dbReference type="PROSITE" id="PS50110">
    <property type="entry name" value="RESPONSE_REGULATORY"/>
    <property type="match status" value="1"/>
</dbReference>
<dbReference type="PRINTS" id="PR01590">
    <property type="entry name" value="HTHFIS"/>
</dbReference>
<evidence type="ECO:0000256" key="13">
    <source>
        <dbReference type="ARBA" id="ARBA00023231"/>
    </source>
</evidence>
<dbReference type="GO" id="GO:0006355">
    <property type="term" value="P:regulation of DNA-templated transcription"/>
    <property type="evidence" value="ECO:0007669"/>
    <property type="project" value="InterPro"/>
</dbReference>
<keyword evidence="8" id="KW-0902">Two-component regulatory system</keyword>
<name>A0A5C5XK73_9PLAN</name>
<evidence type="ECO:0000256" key="7">
    <source>
        <dbReference type="ARBA" id="ARBA00022840"/>
    </source>
</evidence>
<accession>A0A5C5XK73</accession>
<dbReference type="SMART" id="SM00382">
    <property type="entry name" value="AAA"/>
    <property type="match status" value="1"/>
</dbReference>
<evidence type="ECO:0000256" key="12">
    <source>
        <dbReference type="ARBA" id="ARBA00023163"/>
    </source>
</evidence>
<comment type="caution">
    <text evidence="19">The sequence shown here is derived from an EMBL/GenBank/DDBJ whole genome shotgun (WGS) entry which is preliminary data.</text>
</comment>
<dbReference type="InterPro" id="IPR002197">
    <property type="entry name" value="HTH_Fis"/>
</dbReference>
<dbReference type="GO" id="GO:0000160">
    <property type="term" value="P:phosphorelay signal transduction system"/>
    <property type="evidence" value="ECO:0007669"/>
    <property type="project" value="UniProtKB-KW"/>
</dbReference>
<dbReference type="InterPro" id="IPR001789">
    <property type="entry name" value="Sig_transdc_resp-reg_receiver"/>
</dbReference>
<keyword evidence="5 16" id="KW-0597">Phosphoprotein</keyword>
<proteinExistence type="predicted"/>
<dbReference type="Gene3D" id="1.10.8.60">
    <property type="match status" value="1"/>
</dbReference>
<evidence type="ECO:0000256" key="6">
    <source>
        <dbReference type="ARBA" id="ARBA00022741"/>
    </source>
</evidence>
<dbReference type="InterPro" id="IPR025662">
    <property type="entry name" value="Sigma_54_int_dom_ATP-bd_1"/>
</dbReference>
<keyword evidence="7" id="KW-0067">ATP-binding</keyword>
<dbReference type="Gene3D" id="3.40.50.300">
    <property type="entry name" value="P-loop containing nucleotide triphosphate hydrolases"/>
    <property type="match status" value="1"/>
</dbReference>
<feature type="modified residue" description="4-aspartylphosphate" evidence="16">
    <location>
        <position position="52"/>
    </location>
</feature>
<keyword evidence="4" id="KW-0678">Repressor</keyword>
<evidence type="ECO:0000259" key="17">
    <source>
        <dbReference type="PROSITE" id="PS50045"/>
    </source>
</evidence>
<organism evidence="19 20">
    <name type="scientific">Rubinisphaera italica</name>
    <dbReference type="NCBI Taxonomy" id="2527969"/>
    <lineage>
        <taxon>Bacteria</taxon>
        <taxon>Pseudomonadati</taxon>
        <taxon>Planctomycetota</taxon>
        <taxon>Planctomycetia</taxon>
        <taxon>Planctomycetales</taxon>
        <taxon>Planctomycetaceae</taxon>
        <taxon>Rubinisphaera</taxon>
    </lineage>
</organism>
<sequence>MSNILIVDDEPSICWALEQALSEDGHIITTTATAEDALEITSRQFPDVVVMDIRLPGIDGLTALEQLQTRIGSTPIIMITAFGNLETAVKAINRGAFEYLTKPFNLEDAIQVIRKALEEKQRGAISTEVDSTSGDEGQLLLGKSPAMQAVFRKIAVVAERDVPVLITGESGTGKELVAAAIHRYSKRSAGPFIPVCVPAMNESVIESELFGHAKGSFTGAVTERHGLLEAANQGTAFFDEIGDIEMTTQIKLLRVLETKLISLVGGNDQQSSDFRLVAATNRNLETMVAEGMFREDLFYRLNVFRIEIPPLRERTEDIPLLAEHFMRTLDPAGEVKLSSAALKELNSRPWNGNVRELRNVIEHAVIVTRSGEISAESFPPPMTRTSDGFGSTSQLNTAIKHWWNEQVQSEAKSASMEGLYEKFLSEVEPTLLREALALSKGNRTEAAQILGIHRQTLREKLKHADLGED</sequence>
<comment type="subcellular location">
    <subcellularLocation>
        <location evidence="1">Cytoplasm</location>
    </subcellularLocation>
</comment>
<dbReference type="Pfam" id="PF00072">
    <property type="entry name" value="Response_reg"/>
    <property type="match status" value="1"/>
</dbReference>
<dbReference type="InterPro" id="IPR002078">
    <property type="entry name" value="Sigma_54_int"/>
</dbReference>
<dbReference type="AlphaFoldDB" id="A0A5C5XK73"/>
<dbReference type="Pfam" id="PF25601">
    <property type="entry name" value="AAA_lid_14"/>
    <property type="match status" value="1"/>
</dbReference>
<dbReference type="SMART" id="SM00448">
    <property type="entry name" value="REC"/>
    <property type="match status" value="1"/>
</dbReference>
<dbReference type="Pfam" id="PF02954">
    <property type="entry name" value="HTH_8"/>
    <property type="match status" value="1"/>
</dbReference>
<dbReference type="PANTHER" id="PTHR32071">
    <property type="entry name" value="TRANSCRIPTIONAL REGULATORY PROTEIN"/>
    <property type="match status" value="1"/>
</dbReference>
<dbReference type="EMBL" id="SJPG01000001">
    <property type="protein sequence ID" value="TWT63616.1"/>
    <property type="molecule type" value="Genomic_DNA"/>
</dbReference>
<reference evidence="19 20" key="1">
    <citation type="submission" date="2019-02" db="EMBL/GenBank/DDBJ databases">
        <title>Deep-cultivation of Planctomycetes and their phenomic and genomic characterization uncovers novel biology.</title>
        <authorList>
            <person name="Wiegand S."/>
            <person name="Jogler M."/>
            <person name="Boedeker C."/>
            <person name="Pinto D."/>
            <person name="Vollmers J."/>
            <person name="Rivas-Marin E."/>
            <person name="Kohn T."/>
            <person name="Peeters S.H."/>
            <person name="Heuer A."/>
            <person name="Rast P."/>
            <person name="Oberbeckmann S."/>
            <person name="Bunk B."/>
            <person name="Jeske O."/>
            <person name="Meyerdierks A."/>
            <person name="Storesund J.E."/>
            <person name="Kallscheuer N."/>
            <person name="Luecker S."/>
            <person name="Lage O.M."/>
            <person name="Pohl T."/>
            <person name="Merkel B.J."/>
            <person name="Hornburger P."/>
            <person name="Mueller R.-W."/>
            <person name="Bruemmer F."/>
            <person name="Labrenz M."/>
            <person name="Spormann A.M."/>
            <person name="Op Den Camp H."/>
            <person name="Overmann J."/>
            <person name="Amann R."/>
            <person name="Jetten M.S.M."/>
            <person name="Mascher T."/>
            <person name="Medema M.H."/>
            <person name="Devos D.P."/>
            <person name="Kaster A.-K."/>
            <person name="Ovreas L."/>
            <person name="Rohde M."/>
            <person name="Galperin M.Y."/>
            <person name="Jogler C."/>
        </authorList>
    </citation>
    <scope>NUCLEOTIDE SEQUENCE [LARGE SCALE GENOMIC DNA]</scope>
    <source>
        <strain evidence="19 20">Pan54</strain>
    </source>
</reference>
<dbReference type="SUPFAM" id="SSF52540">
    <property type="entry name" value="P-loop containing nucleoside triphosphate hydrolases"/>
    <property type="match status" value="1"/>
</dbReference>
<keyword evidence="3" id="KW-0963">Cytoplasm</keyword>
<dbReference type="Pfam" id="PF00158">
    <property type="entry name" value="Sigma54_activat"/>
    <property type="match status" value="1"/>
</dbReference>
<evidence type="ECO:0000256" key="8">
    <source>
        <dbReference type="ARBA" id="ARBA00023012"/>
    </source>
</evidence>
<evidence type="ECO:0000256" key="2">
    <source>
        <dbReference type="ARBA" id="ARBA00019059"/>
    </source>
</evidence>
<dbReference type="PANTHER" id="PTHR32071:SF95">
    <property type="entry name" value="DNA-BINDING TRANSCRIPTIONAL REGULATOR NTRC"/>
    <property type="match status" value="1"/>
</dbReference>
<dbReference type="SUPFAM" id="SSF46689">
    <property type="entry name" value="Homeodomain-like"/>
    <property type="match status" value="1"/>
</dbReference>
<evidence type="ECO:0000256" key="1">
    <source>
        <dbReference type="ARBA" id="ARBA00004496"/>
    </source>
</evidence>
<dbReference type="InterPro" id="IPR027417">
    <property type="entry name" value="P-loop_NTPase"/>
</dbReference>
<evidence type="ECO:0000313" key="19">
    <source>
        <dbReference type="EMBL" id="TWT63616.1"/>
    </source>
</evidence>
<feature type="domain" description="Sigma-54 factor interaction" evidence="17">
    <location>
        <begin position="140"/>
        <end position="366"/>
    </location>
</feature>
<dbReference type="PROSITE" id="PS50045">
    <property type="entry name" value="SIGMA54_INTERACT_4"/>
    <property type="match status" value="1"/>
</dbReference>
<dbReference type="Gene3D" id="3.40.50.2300">
    <property type="match status" value="1"/>
</dbReference>
<evidence type="ECO:0000256" key="15">
    <source>
        <dbReference type="ARBA" id="ARBA00031910"/>
    </source>
</evidence>
<evidence type="ECO:0000256" key="10">
    <source>
        <dbReference type="ARBA" id="ARBA00023125"/>
    </source>
</evidence>
<dbReference type="InterPro" id="IPR058031">
    <property type="entry name" value="AAA_lid_NorR"/>
</dbReference>
<dbReference type="FunFam" id="3.40.50.2300:FF:000018">
    <property type="entry name" value="DNA-binding transcriptional regulator NtrC"/>
    <property type="match status" value="1"/>
</dbReference>
<dbReference type="SUPFAM" id="SSF52172">
    <property type="entry name" value="CheY-like"/>
    <property type="match status" value="1"/>
</dbReference>
<evidence type="ECO:0000256" key="5">
    <source>
        <dbReference type="ARBA" id="ARBA00022553"/>
    </source>
</evidence>
<keyword evidence="13" id="KW-0535">Nitrogen fixation</keyword>
<dbReference type="Gene3D" id="1.10.10.60">
    <property type="entry name" value="Homeodomain-like"/>
    <property type="match status" value="1"/>
</dbReference>
<dbReference type="GO" id="GO:0005737">
    <property type="term" value="C:cytoplasm"/>
    <property type="evidence" value="ECO:0007669"/>
    <property type="project" value="UniProtKB-SubCell"/>
</dbReference>
<dbReference type="PROSITE" id="PS00675">
    <property type="entry name" value="SIGMA54_INTERACT_1"/>
    <property type="match status" value="1"/>
</dbReference>
<dbReference type="InterPro" id="IPR011006">
    <property type="entry name" value="CheY-like_superfamily"/>
</dbReference>
<keyword evidence="6" id="KW-0547">Nucleotide-binding</keyword>
<gene>
    <name evidence="19" type="primary">ntrC_2</name>
    <name evidence="19" type="ORF">Pan54_43700</name>
</gene>
<dbReference type="Proteomes" id="UP000316095">
    <property type="component" value="Unassembled WGS sequence"/>
</dbReference>
<feature type="domain" description="Response regulatory" evidence="18">
    <location>
        <begin position="3"/>
        <end position="117"/>
    </location>
</feature>
<evidence type="ECO:0000256" key="4">
    <source>
        <dbReference type="ARBA" id="ARBA00022491"/>
    </source>
</evidence>
<dbReference type="InterPro" id="IPR009057">
    <property type="entry name" value="Homeodomain-like_sf"/>
</dbReference>
<dbReference type="OrthoDB" id="7476585at2"/>
<dbReference type="FunFam" id="3.40.50.300:FF:000006">
    <property type="entry name" value="DNA-binding transcriptional regulator NtrC"/>
    <property type="match status" value="1"/>
</dbReference>
<dbReference type="RefSeq" id="WP_146505348.1">
    <property type="nucleotide sequence ID" value="NZ_SJPG01000001.1"/>
</dbReference>
<evidence type="ECO:0000256" key="11">
    <source>
        <dbReference type="ARBA" id="ARBA00023159"/>
    </source>
</evidence>
<evidence type="ECO:0000256" key="3">
    <source>
        <dbReference type="ARBA" id="ARBA00022490"/>
    </source>
</evidence>